<comment type="caution">
    <text evidence="1">The sequence shown here is derived from an EMBL/GenBank/DDBJ whole genome shotgun (WGS) entry which is preliminary data.</text>
</comment>
<proteinExistence type="predicted"/>
<dbReference type="AlphaFoldDB" id="A0A921JS33"/>
<dbReference type="EMBL" id="DYZF01000239">
    <property type="protein sequence ID" value="HJE52163.1"/>
    <property type="molecule type" value="Genomic_DNA"/>
</dbReference>
<organism evidence="1 2">
    <name type="scientific">Tessaracoccus flavescens</name>
    <dbReference type="NCBI Taxonomy" id="399497"/>
    <lineage>
        <taxon>Bacteria</taxon>
        <taxon>Bacillati</taxon>
        <taxon>Actinomycetota</taxon>
        <taxon>Actinomycetes</taxon>
        <taxon>Propionibacteriales</taxon>
        <taxon>Propionibacteriaceae</taxon>
        <taxon>Tessaracoccus</taxon>
    </lineage>
</organism>
<reference evidence="1" key="1">
    <citation type="journal article" date="2021" name="PeerJ">
        <title>Extensive microbial diversity within the chicken gut microbiome revealed by metagenomics and culture.</title>
        <authorList>
            <person name="Gilroy R."/>
            <person name="Ravi A."/>
            <person name="Getino M."/>
            <person name="Pursley I."/>
            <person name="Horton D.L."/>
            <person name="Alikhan N.F."/>
            <person name="Baker D."/>
            <person name="Gharbi K."/>
            <person name="Hall N."/>
            <person name="Watson M."/>
            <person name="Adriaenssens E.M."/>
            <person name="Foster-Nyarko E."/>
            <person name="Jarju S."/>
            <person name="Secka A."/>
            <person name="Antonio M."/>
            <person name="Oren A."/>
            <person name="Chaudhuri R.R."/>
            <person name="La Ragione R."/>
            <person name="Hildebrand F."/>
            <person name="Pallen M.J."/>
        </authorList>
    </citation>
    <scope>NUCLEOTIDE SEQUENCE</scope>
    <source>
        <strain evidence="1">ChiGjej3B3-7470</strain>
    </source>
</reference>
<dbReference type="Proteomes" id="UP000712713">
    <property type="component" value="Unassembled WGS sequence"/>
</dbReference>
<evidence type="ECO:0000313" key="2">
    <source>
        <dbReference type="Proteomes" id="UP000712713"/>
    </source>
</evidence>
<reference evidence="1" key="2">
    <citation type="submission" date="2021-09" db="EMBL/GenBank/DDBJ databases">
        <authorList>
            <person name="Gilroy R."/>
        </authorList>
    </citation>
    <scope>NUCLEOTIDE SEQUENCE</scope>
    <source>
        <strain evidence="1">ChiGjej3B3-7470</strain>
    </source>
</reference>
<gene>
    <name evidence="1" type="ORF">K8V15_09375</name>
</gene>
<sequence>MTKPVRPSAWLQVKVAAVALLAVVGAGVSVQQFAAMTQPDPAVTYVAGDPGWAHVNP</sequence>
<protein>
    <submittedName>
        <fullName evidence="1">Uncharacterized protein</fullName>
    </submittedName>
</protein>
<evidence type="ECO:0000313" key="1">
    <source>
        <dbReference type="EMBL" id="HJE52163.1"/>
    </source>
</evidence>
<name>A0A921JS33_9ACTN</name>
<accession>A0A921JS33</accession>